<protein>
    <submittedName>
        <fullName evidence="4">2-methylcitrate dehydratase PrpD</fullName>
    </submittedName>
</protein>
<dbReference type="RefSeq" id="WP_108021953.1">
    <property type="nucleotide sequence ID" value="NZ_QBKR01000003.1"/>
</dbReference>
<proteinExistence type="inferred from homology"/>
<feature type="domain" description="MmgE/PrpD N-terminal" evidence="2">
    <location>
        <begin position="9"/>
        <end position="244"/>
    </location>
</feature>
<evidence type="ECO:0000259" key="3">
    <source>
        <dbReference type="Pfam" id="PF19305"/>
    </source>
</evidence>
<dbReference type="Pfam" id="PF19305">
    <property type="entry name" value="MmgE_PrpD_C"/>
    <property type="match status" value="1"/>
</dbReference>
<dbReference type="PANTHER" id="PTHR16943:SF8">
    <property type="entry name" value="2-METHYLCITRATE DEHYDRATASE"/>
    <property type="match status" value="1"/>
</dbReference>
<dbReference type="Gene3D" id="1.10.4100.10">
    <property type="entry name" value="2-methylcitrate dehydratase PrpD"/>
    <property type="match status" value="1"/>
</dbReference>
<dbReference type="SUPFAM" id="SSF103378">
    <property type="entry name" value="2-methylcitrate dehydratase PrpD"/>
    <property type="match status" value="1"/>
</dbReference>
<dbReference type="Pfam" id="PF03972">
    <property type="entry name" value="MmgE_PrpD_N"/>
    <property type="match status" value="1"/>
</dbReference>
<feature type="domain" description="MmgE/PrpD C-terminal" evidence="3">
    <location>
        <begin position="257"/>
        <end position="418"/>
    </location>
</feature>
<dbReference type="Gene3D" id="3.30.1330.120">
    <property type="entry name" value="2-methylcitrate dehydratase PrpD"/>
    <property type="match status" value="1"/>
</dbReference>
<reference evidence="4 5" key="1">
    <citation type="submission" date="2018-04" db="EMBL/GenBank/DDBJ databases">
        <title>Genomic Encyclopedia of Archaeal and Bacterial Type Strains, Phase II (KMG-II): from individual species to whole genera.</title>
        <authorList>
            <person name="Goeker M."/>
        </authorList>
    </citation>
    <scope>NUCLEOTIDE SEQUENCE [LARGE SCALE GENOMIC DNA]</scope>
    <source>
        <strain evidence="4 5">DSM 45787</strain>
    </source>
</reference>
<accession>A0A2T6C809</accession>
<dbReference type="PANTHER" id="PTHR16943">
    <property type="entry name" value="2-METHYLCITRATE DEHYDRATASE-RELATED"/>
    <property type="match status" value="1"/>
</dbReference>
<dbReference type="InterPro" id="IPR005656">
    <property type="entry name" value="MmgE_PrpD"/>
</dbReference>
<comment type="caution">
    <text evidence="4">The sequence shown here is derived from an EMBL/GenBank/DDBJ whole genome shotgun (WGS) entry which is preliminary data.</text>
</comment>
<dbReference type="AlphaFoldDB" id="A0A2T6C809"/>
<name>A0A2T6C809_9BACL</name>
<evidence type="ECO:0000313" key="4">
    <source>
        <dbReference type="EMBL" id="PTX64406.1"/>
    </source>
</evidence>
<dbReference type="EMBL" id="QBKR01000003">
    <property type="protein sequence ID" value="PTX64406.1"/>
    <property type="molecule type" value="Genomic_DNA"/>
</dbReference>
<comment type="similarity">
    <text evidence="1">Belongs to the PrpD family.</text>
</comment>
<gene>
    <name evidence="4" type="ORF">C8P63_103192</name>
</gene>
<dbReference type="InterPro" id="IPR042188">
    <property type="entry name" value="MmgE/PrpD_sf_2"/>
</dbReference>
<organism evidence="4 5">
    <name type="scientific">Melghirimyces profundicolus</name>
    <dbReference type="NCBI Taxonomy" id="1242148"/>
    <lineage>
        <taxon>Bacteria</taxon>
        <taxon>Bacillati</taxon>
        <taxon>Bacillota</taxon>
        <taxon>Bacilli</taxon>
        <taxon>Bacillales</taxon>
        <taxon>Thermoactinomycetaceae</taxon>
        <taxon>Melghirimyces</taxon>
    </lineage>
</organism>
<dbReference type="Proteomes" id="UP000244240">
    <property type="component" value="Unassembled WGS sequence"/>
</dbReference>
<keyword evidence="5" id="KW-1185">Reference proteome</keyword>
<dbReference type="InterPro" id="IPR036148">
    <property type="entry name" value="MmgE/PrpD_sf"/>
</dbReference>
<sequence length="445" mass="48588">MSVSGEHPLGSYILNGTLDHVSPATLQALKEALADILACTVAGAQTEAARITRKFACTEWKNGQSSLIAFPGKLRPAGAALVNATSANALDLDDGHRLTKGHPGAVVFPAVLAAAEEERVNGKGFLTALLIGYEVGIRAGIVAHQWRPEYHCTGSWGALGAAAGVANILGLTTSAAEQALGIAEYHSTYSPMMRCIHFPSMVKDAIAWGSMTGVSSVYLAKEGFTGVPSLFSTEPGLEQVHTLGEIHHIQHLYFKTYACCRWAQPAIEGVKEILGEKKMTHQEIDKVVVHTFTESSRLSTKSPQSTEEAQYNLPFPIAAFLVFGEVGPDQVLNKLDDVEILDVMDKIEVQIDNDLDRKFPQKACSRVEILTSKGDLYRSGVVQAKGDYDFPLTATEKREKFMCLMKPWMGERKSGKIFELICELEKVDDIRELTSPLTFSQRLYN</sequence>
<dbReference type="OrthoDB" id="9791416at2"/>
<dbReference type="InterPro" id="IPR042183">
    <property type="entry name" value="MmgE/PrpD_sf_1"/>
</dbReference>
<evidence type="ECO:0000256" key="1">
    <source>
        <dbReference type="ARBA" id="ARBA00006174"/>
    </source>
</evidence>
<dbReference type="InterPro" id="IPR045337">
    <property type="entry name" value="MmgE_PrpD_C"/>
</dbReference>
<evidence type="ECO:0000313" key="5">
    <source>
        <dbReference type="Proteomes" id="UP000244240"/>
    </source>
</evidence>
<dbReference type="InterPro" id="IPR045336">
    <property type="entry name" value="MmgE_PrpD_N"/>
</dbReference>
<dbReference type="GO" id="GO:0016829">
    <property type="term" value="F:lyase activity"/>
    <property type="evidence" value="ECO:0007669"/>
    <property type="project" value="InterPro"/>
</dbReference>
<evidence type="ECO:0000259" key="2">
    <source>
        <dbReference type="Pfam" id="PF03972"/>
    </source>
</evidence>